<dbReference type="EMBL" id="VSSQ01104084">
    <property type="protein sequence ID" value="MPN44738.1"/>
    <property type="molecule type" value="Genomic_DNA"/>
</dbReference>
<evidence type="ECO:0000313" key="1">
    <source>
        <dbReference type="EMBL" id="MPN44738.1"/>
    </source>
</evidence>
<organism evidence="1">
    <name type="scientific">bioreactor metagenome</name>
    <dbReference type="NCBI Taxonomy" id="1076179"/>
    <lineage>
        <taxon>unclassified sequences</taxon>
        <taxon>metagenomes</taxon>
        <taxon>ecological metagenomes</taxon>
    </lineage>
</organism>
<protein>
    <submittedName>
        <fullName evidence="1">Uncharacterized protein</fullName>
    </submittedName>
</protein>
<dbReference type="AlphaFoldDB" id="A0A645I0G2"/>
<comment type="caution">
    <text evidence="1">The sequence shown here is derived from an EMBL/GenBank/DDBJ whole genome shotgun (WGS) entry which is preliminary data.</text>
</comment>
<proteinExistence type="predicted"/>
<gene>
    <name evidence="1" type="ORF">SDC9_192303</name>
</gene>
<sequence length="178" mass="20370">MEVFLDPGRTCGKYFQIAAGVNGAMYDSRCKREWTTKWSAEVTFSKDAWQVRFTLPFSDPGMLRPKIGDIWGFNLCRNVKLSGNYFSTWAQVGSVFHRPALFGKLIFGSPEAAEQAMNAKVAKELDRLEKELRTKGGYEFFAPKIQSLRRKCSELDIRDIRDEWIVIEAINNSKTGRN</sequence>
<reference evidence="1" key="1">
    <citation type="submission" date="2019-08" db="EMBL/GenBank/DDBJ databases">
        <authorList>
            <person name="Kucharzyk K."/>
            <person name="Murdoch R.W."/>
            <person name="Higgins S."/>
            <person name="Loffler F."/>
        </authorList>
    </citation>
    <scope>NUCLEOTIDE SEQUENCE</scope>
</reference>
<name>A0A645I0G2_9ZZZZ</name>
<dbReference type="SUPFAM" id="SSF49344">
    <property type="entry name" value="CBD9-like"/>
    <property type="match status" value="1"/>
</dbReference>
<dbReference type="Gene3D" id="2.60.40.1190">
    <property type="match status" value="1"/>
</dbReference>
<accession>A0A645I0G2</accession>